<dbReference type="Proteomes" id="UP000323876">
    <property type="component" value="Unassembled WGS sequence"/>
</dbReference>
<evidence type="ECO:0000256" key="2">
    <source>
        <dbReference type="ARBA" id="ARBA00022553"/>
    </source>
</evidence>
<evidence type="ECO:0000259" key="3">
    <source>
        <dbReference type="PROSITE" id="PS50075"/>
    </source>
</evidence>
<comment type="caution">
    <text evidence="4">The sequence shown here is derived from an EMBL/GenBank/DDBJ whole genome shotgun (WGS) entry which is preliminary data.</text>
</comment>
<protein>
    <submittedName>
        <fullName evidence="4">Polyketide synthase</fullName>
    </submittedName>
</protein>
<organism evidence="4 5">
    <name type="scientific">Nocardia colli</name>
    <dbReference type="NCBI Taxonomy" id="2545717"/>
    <lineage>
        <taxon>Bacteria</taxon>
        <taxon>Bacillati</taxon>
        <taxon>Actinomycetota</taxon>
        <taxon>Actinomycetes</taxon>
        <taxon>Mycobacteriales</taxon>
        <taxon>Nocardiaceae</taxon>
        <taxon>Nocardia</taxon>
    </lineage>
</organism>
<dbReference type="Pfam" id="PF00550">
    <property type="entry name" value="PP-binding"/>
    <property type="match status" value="1"/>
</dbReference>
<feature type="domain" description="Carrier" evidence="3">
    <location>
        <begin position="12"/>
        <end position="90"/>
    </location>
</feature>
<keyword evidence="2" id="KW-0597">Phosphoprotein</keyword>
<dbReference type="SUPFAM" id="SSF47336">
    <property type="entry name" value="ACP-like"/>
    <property type="match status" value="1"/>
</dbReference>
<dbReference type="SMART" id="SM00823">
    <property type="entry name" value="PKS_PP"/>
    <property type="match status" value="1"/>
</dbReference>
<dbReference type="AlphaFoldDB" id="A0A5N0DU73"/>
<dbReference type="Gene3D" id="1.10.1200.10">
    <property type="entry name" value="ACP-like"/>
    <property type="match status" value="1"/>
</dbReference>
<dbReference type="EMBL" id="VXLC01000032">
    <property type="protein sequence ID" value="KAA8880657.1"/>
    <property type="molecule type" value="Genomic_DNA"/>
</dbReference>
<dbReference type="GO" id="GO:0031177">
    <property type="term" value="F:phosphopantetheine binding"/>
    <property type="evidence" value="ECO:0007669"/>
    <property type="project" value="InterPro"/>
</dbReference>
<dbReference type="InterPro" id="IPR036736">
    <property type="entry name" value="ACP-like_sf"/>
</dbReference>
<keyword evidence="5" id="KW-1185">Reference proteome</keyword>
<evidence type="ECO:0000256" key="1">
    <source>
        <dbReference type="ARBA" id="ARBA00022450"/>
    </source>
</evidence>
<name>A0A5N0DU73_9NOCA</name>
<dbReference type="OrthoDB" id="5147973at2"/>
<gene>
    <name evidence="4" type="ORF">F3087_40580</name>
</gene>
<accession>A0A5N0DU73</accession>
<proteinExistence type="predicted"/>
<keyword evidence="1" id="KW-0596">Phosphopantetheine</keyword>
<reference evidence="4 5" key="1">
    <citation type="submission" date="2019-09" db="EMBL/GenBank/DDBJ databases">
        <authorList>
            <person name="Wang X."/>
        </authorList>
    </citation>
    <scope>NUCLEOTIDE SEQUENCE [LARGE SCALE GENOMIC DNA]</scope>
    <source>
        <strain evidence="4 5">CICC 11023</strain>
    </source>
</reference>
<dbReference type="InterPro" id="IPR009081">
    <property type="entry name" value="PP-bd_ACP"/>
</dbReference>
<evidence type="ECO:0000313" key="4">
    <source>
        <dbReference type="EMBL" id="KAA8880657.1"/>
    </source>
</evidence>
<sequence>MFRRRTRALDGPVTVDRLREWLVNQLAERLEVPPAQIDPSQDFESYGLDSRAGIQLSGRLEKLLELRLSPAILYEHDSIDALVDHLISTGERSESQ</sequence>
<dbReference type="PROSITE" id="PS50075">
    <property type="entry name" value="CARRIER"/>
    <property type="match status" value="1"/>
</dbReference>
<dbReference type="SMART" id="SM01294">
    <property type="entry name" value="PKS_PP_betabranch"/>
    <property type="match status" value="1"/>
</dbReference>
<evidence type="ECO:0000313" key="5">
    <source>
        <dbReference type="Proteomes" id="UP000323876"/>
    </source>
</evidence>
<dbReference type="InterPro" id="IPR020806">
    <property type="entry name" value="PKS_PP-bd"/>
</dbReference>